<keyword evidence="3" id="KW-1185">Reference proteome</keyword>
<reference evidence="2 3" key="1">
    <citation type="submission" date="2024-09" db="EMBL/GenBank/DDBJ databases">
        <authorList>
            <person name="Sun Q."/>
            <person name="Mori K."/>
        </authorList>
    </citation>
    <scope>NUCLEOTIDE SEQUENCE [LARGE SCALE GENOMIC DNA]</scope>
    <source>
        <strain evidence="2 3">CCM 7759</strain>
    </source>
</reference>
<gene>
    <name evidence="2" type="ORF">ACFFK0_30305</name>
</gene>
<dbReference type="Proteomes" id="UP001589776">
    <property type="component" value="Unassembled WGS sequence"/>
</dbReference>
<dbReference type="RefSeq" id="WP_377475119.1">
    <property type="nucleotide sequence ID" value="NZ_JBHLWN010000124.1"/>
</dbReference>
<name>A0ABV6DVP6_9BACL</name>
<protein>
    <submittedName>
        <fullName evidence="2">Uncharacterized protein</fullName>
    </submittedName>
</protein>
<sequence>MTNNDEARRPKWYDSLRQPPEGIRGFTEELSRTILERARHSTPLERTVTVPPHGSRPR</sequence>
<dbReference type="EMBL" id="JBHLWN010000124">
    <property type="protein sequence ID" value="MFC0216694.1"/>
    <property type="molecule type" value="Genomic_DNA"/>
</dbReference>
<accession>A0ABV6DVP6</accession>
<comment type="caution">
    <text evidence="2">The sequence shown here is derived from an EMBL/GenBank/DDBJ whole genome shotgun (WGS) entry which is preliminary data.</text>
</comment>
<organism evidence="2 3">
    <name type="scientific">Paenibacillus chartarius</name>
    <dbReference type="NCBI Taxonomy" id="747481"/>
    <lineage>
        <taxon>Bacteria</taxon>
        <taxon>Bacillati</taxon>
        <taxon>Bacillota</taxon>
        <taxon>Bacilli</taxon>
        <taxon>Bacillales</taxon>
        <taxon>Paenibacillaceae</taxon>
        <taxon>Paenibacillus</taxon>
    </lineage>
</organism>
<evidence type="ECO:0000313" key="3">
    <source>
        <dbReference type="Proteomes" id="UP001589776"/>
    </source>
</evidence>
<evidence type="ECO:0000256" key="1">
    <source>
        <dbReference type="SAM" id="MobiDB-lite"/>
    </source>
</evidence>
<evidence type="ECO:0000313" key="2">
    <source>
        <dbReference type="EMBL" id="MFC0216694.1"/>
    </source>
</evidence>
<proteinExistence type="predicted"/>
<feature type="region of interest" description="Disordered" evidence="1">
    <location>
        <begin position="1"/>
        <end position="24"/>
    </location>
</feature>
<feature type="compositionally biased region" description="Basic and acidic residues" evidence="1">
    <location>
        <begin position="1"/>
        <end position="14"/>
    </location>
</feature>